<feature type="compositionally biased region" description="Low complexity" evidence="1">
    <location>
        <begin position="25"/>
        <end position="46"/>
    </location>
</feature>
<proteinExistence type="predicted"/>
<feature type="region of interest" description="Disordered" evidence="1">
    <location>
        <begin position="82"/>
        <end position="107"/>
    </location>
</feature>
<evidence type="ECO:0000256" key="1">
    <source>
        <dbReference type="SAM" id="MobiDB-lite"/>
    </source>
</evidence>
<evidence type="ECO:0000313" key="2">
    <source>
        <dbReference type="EMBL" id="CAK0909181.1"/>
    </source>
</evidence>
<organism evidence="2 3">
    <name type="scientific">Prorocentrum cordatum</name>
    <dbReference type="NCBI Taxonomy" id="2364126"/>
    <lineage>
        <taxon>Eukaryota</taxon>
        <taxon>Sar</taxon>
        <taxon>Alveolata</taxon>
        <taxon>Dinophyceae</taxon>
        <taxon>Prorocentrales</taxon>
        <taxon>Prorocentraceae</taxon>
        <taxon>Prorocentrum</taxon>
    </lineage>
</organism>
<reference evidence="2" key="1">
    <citation type="submission" date="2023-10" db="EMBL/GenBank/DDBJ databases">
        <authorList>
            <person name="Chen Y."/>
            <person name="Shah S."/>
            <person name="Dougan E. K."/>
            <person name="Thang M."/>
            <person name="Chan C."/>
        </authorList>
    </citation>
    <scope>NUCLEOTIDE SEQUENCE [LARGE SCALE GENOMIC DNA]</scope>
</reference>
<feature type="compositionally biased region" description="Gly residues" evidence="1">
    <location>
        <begin position="92"/>
        <end position="102"/>
    </location>
</feature>
<accession>A0ABN9YDX5</accession>
<dbReference type="Proteomes" id="UP001189429">
    <property type="component" value="Unassembled WGS sequence"/>
</dbReference>
<keyword evidence="3" id="KW-1185">Reference proteome</keyword>
<name>A0ABN9YDX5_9DINO</name>
<evidence type="ECO:0000313" key="3">
    <source>
        <dbReference type="Proteomes" id="UP001189429"/>
    </source>
</evidence>
<feature type="compositionally biased region" description="Basic residues" evidence="1">
    <location>
        <begin position="47"/>
        <end position="56"/>
    </location>
</feature>
<gene>
    <name evidence="2" type="ORF">PCOR1329_LOCUS83665</name>
</gene>
<feature type="region of interest" description="Disordered" evidence="1">
    <location>
        <begin position="22"/>
        <end position="67"/>
    </location>
</feature>
<dbReference type="EMBL" id="CAUYUJ010022149">
    <property type="protein sequence ID" value="CAK0909181.1"/>
    <property type="molecule type" value="Genomic_DNA"/>
</dbReference>
<sequence length="234" mass="24287">MASTTLPRVDCSVLQVQAGIHARASRSPARRLASAAPRPPAAAARARMGRRGRHQRSLGSGVRARRSHAAALGSAGAFAGAGPAPGAPCGPPGAGRPLGVGGPAQVTPRGPAAGALLAAAEQVAAGAGEPRRGPLGSRTAAPEEWPPLDALDQRIASLQGKLGLSERTGSTVERPDQAARRSRGRRGPERHRGLPGPERPLRGELQASAWRRAMAPWRWWLARWPVSGSLERVP</sequence>
<feature type="region of interest" description="Disordered" evidence="1">
    <location>
        <begin position="124"/>
        <end position="146"/>
    </location>
</feature>
<comment type="caution">
    <text evidence="2">The sequence shown here is derived from an EMBL/GenBank/DDBJ whole genome shotgun (WGS) entry which is preliminary data.</text>
</comment>
<feature type="region of interest" description="Disordered" evidence="1">
    <location>
        <begin position="160"/>
        <end position="202"/>
    </location>
</feature>
<protein>
    <submittedName>
        <fullName evidence="2">Uncharacterized protein</fullName>
    </submittedName>
</protein>